<keyword evidence="8" id="KW-0456">Lyase</keyword>
<protein>
    <submittedName>
        <fullName evidence="8">Adenylate cyclase</fullName>
        <ecNumber evidence="8">4.6.1.1</ecNumber>
    </submittedName>
</protein>
<keyword evidence="4 6" id="KW-1133">Transmembrane helix</keyword>
<feature type="domain" description="Guanylate cyclase" evidence="7">
    <location>
        <begin position="278"/>
        <end position="410"/>
    </location>
</feature>
<dbReference type="InterPro" id="IPR029787">
    <property type="entry name" value="Nucleotide_cyclase"/>
</dbReference>
<dbReference type="EC" id="4.6.1.1" evidence="8"/>
<dbReference type="SUPFAM" id="SSF55073">
    <property type="entry name" value="Nucleotide cyclase"/>
    <property type="match status" value="1"/>
</dbReference>
<accession>A0A3B0XQP0</accession>
<evidence type="ECO:0000259" key="7">
    <source>
        <dbReference type="PROSITE" id="PS50125"/>
    </source>
</evidence>
<dbReference type="InterPro" id="IPR007890">
    <property type="entry name" value="CHASE2"/>
</dbReference>
<evidence type="ECO:0000313" key="8">
    <source>
        <dbReference type="EMBL" id="VAW65512.1"/>
    </source>
</evidence>
<feature type="transmembrane region" description="Helical" evidence="6">
    <location>
        <begin position="212"/>
        <end position="236"/>
    </location>
</feature>
<feature type="transmembrane region" description="Helical" evidence="6">
    <location>
        <begin position="186"/>
        <end position="205"/>
    </location>
</feature>
<dbReference type="GO" id="GO:0004016">
    <property type="term" value="F:adenylate cyclase activity"/>
    <property type="evidence" value="ECO:0007669"/>
    <property type="project" value="UniProtKB-EC"/>
</dbReference>
<name>A0A3B0XQP0_9ZZZZ</name>
<feature type="non-terminal residue" evidence="8">
    <location>
        <position position="1"/>
    </location>
</feature>
<dbReference type="CDD" id="cd07302">
    <property type="entry name" value="CHD"/>
    <property type="match status" value="1"/>
</dbReference>
<dbReference type="GO" id="GO:0006171">
    <property type="term" value="P:cAMP biosynthetic process"/>
    <property type="evidence" value="ECO:0007669"/>
    <property type="project" value="TreeGrafter"/>
</dbReference>
<evidence type="ECO:0000256" key="6">
    <source>
        <dbReference type="SAM" id="Phobius"/>
    </source>
</evidence>
<dbReference type="GO" id="GO:0030313">
    <property type="term" value="C:cell envelope"/>
    <property type="evidence" value="ECO:0007669"/>
    <property type="project" value="UniProtKB-SubCell"/>
</dbReference>
<evidence type="ECO:0000256" key="2">
    <source>
        <dbReference type="ARBA" id="ARBA00022475"/>
    </source>
</evidence>
<evidence type="ECO:0000256" key="1">
    <source>
        <dbReference type="ARBA" id="ARBA00004196"/>
    </source>
</evidence>
<dbReference type="PANTHER" id="PTHR43081:SF1">
    <property type="entry name" value="ADENYLATE CYCLASE, TERMINAL-DIFFERENTIATION SPECIFIC"/>
    <property type="match status" value="1"/>
</dbReference>
<dbReference type="GO" id="GO:0035556">
    <property type="term" value="P:intracellular signal transduction"/>
    <property type="evidence" value="ECO:0007669"/>
    <property type="project" value="InterPro"/>
</dbReference>
<dbReference type="Pfam" id="PF05226">
    <property type="entry name" value="CHASE2"/>
    <property type="match status" value="1"/>
</dbReference>
<dbReference type="PROSITE" id="PS50125">
    <property type="entry name" value="GUANYLATE_CYCLASE_2"/>
    <property type="match status" value="1"/>
</dbReference>
<gene>
    <name evidence="8" type="ORF">MNBD_GAMMA11-3264</name>
</gene>
<dbReference type="AlphaFoldDB" id="A0A3B0XQP0"/>
<dbReference type="Gene3D" id="3.30.70.1230">
    <property type="entry name" value="Nucleotide cyclase"/>
    <property type="match status" value="1"/>
</dbReference>
<dbReference type="InterPro" id="IPR050697">
    <property type="entry name" value="Adenylyl/Guanylyl_Cyclase_3/4"/>
</dbReference>
<organism evidence="8">
    <name type="scientific">hydrothermal vent metagenome</name>
    <dbReference type="NCBI Taxonomy" id="652676"/>
    <lineage>
        <taxon>unclassified sequences</taxon>
        <taxon>metagenomes</taxon>
        <taxon>ecological metagenomes</taxon>
    </lineage>
</organism>
<comment type="subcellular location">
    <subcellularLocation>
        <location evidence="1">Cell envelope</location>
    </subcellularLocation>
</comment>
<keyword evidence="2" id="KW-1003">Cell membrane</keyword>
<dbReference type="EMBL" id="UOFG01000251">
    <property type="protein sequence ID" value="VAW65512.1"/>
    <property type="molecule type" value="Genomic_DNA"/>
</dbReference>
<dbReference type="PANTHER" id="PTHR43081">
    <property type="entry name" value="ADENYLATE CYCLASE, TERMINAL-DIFFERENTIATION SPECIFIC-RELATED"/>
    <property type="match status" value="1"/>
</dbReference>
<evidence type="ECO:0000256" key="3">
    <source>
        <dbReference type="ARBA" id="ARBA00022692"/>
    </source>
</evidence>
<dbReference type="Pfam" id="PF00211">
    <property type="entry name" value="Guanylate_cyc"/>
    <property type="match status" value="1"/>
</dbReference>
<reference evidence="8" key="1">
    <citation type="submission" date="2018-06" db="EMBL/GenBank/DDBJ databases">
        <authorList>
            <person name="Zhirakovskaya E."/>
        </authorList>
    </citation>
    <scope>NUCLEOTIDE SEQUENCE</scope>
</reference>
<sequence length="533" mass="60021">SGGFFDNPLVSEDGVFRRVPLLQSYKGKVYPSLALEIVRASLQNNTLKLGYGADNGEQNNRSLEWVYAGEIAIPVDEYAAVVVPYIGPKRTFDYISAIDILNGAAPHNLLEGKIALFGTSAAGLLDLRTTPLEVDYPGVEIHASIIQGILDQQIRHEPEYTIGFEILIILLLGIFLTLILPTLSPAWSTLTALTTVGIVLLLNHYAWNQLMVIMPVASPLILILLLYTLNMSYGFFVESRSKQHLAHLFGQYVPPELVKEMSRTLKEINLDGEIRNMSVLFTDVRGFTSISENMGAKDLTAYINAFLTPLTQVIHHNRGTIDKYMGDAIMAFWGAPLKDPQHARNALNAGMQMLQAIKALNKQFLQQGKPEIKIGIGINTGEMNVGNKGSEFRVDYTVLGDAVNLGARLEGLTKNYAVDFIVSETTRYEVPEFEYRKLDTVRVKGKDKPVSIYEPLGLVENIDGLTRTRLKEFHHALRLFHEQNWDNAERALFQLSQQEPERKIYNIYLDRLTYFRNNPPGKHWDRVFTHTEK</sequence>
<evidence type="ECO:0000256" key="4">
    <source>
        <dbReference type="ARBA" id="ARBA00022989"/>
    </source>
</evidence>
<dbReference type="SMART" id="SM01080">
    <property type="entry name" value="CHASE2"/>
    <property type="match status" value="1"/>
</dbReference>
<feature type="transmembrane region" description="Helical" evidence="6">
    <location>
        <begin position="162"/>
        <end position="180"/>
    </location>
</feature>
<evidence type="ECO:0000256" key="5">
    <source>
        <dbReference type="ARBA" id="ARBA00023136"/>
    </source>
</evidence>
<dbReference type="SMART" id="SM00044">
    <property type="entry name" value="CYCc"/>
    <property type="match status" value="1"/>
</dbReference>
<keyword evidence="5 6" id="KW-0472">Membrane</keyword>
<keyword evidence="3 6" id="KW-0812">Transmembrane</keyword>
<dbReference type="FunFam" id="3.30.70.1230:FF:000016">
    <property type="entry name" value="Adenylate/guanylate cyclase domain-containing protein"/>
    <property type="match status" value="1"/>
</dbReference>
<proteinExistence type="predicted"/>
<dbReference type="InterPro" id="IPR001054">
    <property type="entry name" value="A/G_cyclase"/>
</dbReference>